<protein>
    <submittedName>
        <fullName evidence="1">Uncharacterized protein</fullName>
    </submittedName>
</protein>
<accession>B2IFH7</accession>
<dbReference type="KEGG" id="bid:Bind_3520"/>
<keyword evidence="2" id="KW-1185">Reference proteome</keyword>
<dbReference type="EMBL" id="CP001016">
    <property type="protein sequence ID" value="ACB97077.1"/>
    <property type="molecule type" value="Genomic_DNA"/>
</dbReference>
<dbReference type="Proteomes" id="UP000001695">
    <property type="component" value="Chromosome"/>
</dbReference>
<reference evidence="2" key="1">
    <citation type="submission" date="2008-03" db="EMBL/GenBank/DDBJ databases">
        <title>Complete sequence of chromosome of Beijerinckia indica subsp. indica ATCC 9039.</title>
        <authorList>
            <consortium name="US DOE Joint Genome Institute"/>
            <person name="Copeland A."/>
            <person name="Lucas S."/>
            <person name="Lapidus A."/>
            <person name="Glavina del Rio T."/>
            <person name="Dalin E."/>
            <person name="Tice H."/>
            <person name="Bruce D."/>
            <person name="Goodwin L."/>
            <person name="Pitluck S."/>
            <person name="LaButti K."/>
            <person name="Schmutz J."/>
            <person name="Larimer F."/>
            <person name="Land M."/>
            <person name="Hauser L."/>
            <person name="Kyrpides N."/>
            <person name="Mikhailova N."/>
            <person name="Dunfield P.F."/>
            <person name="Dedysh S.N."/>
            <person name="Liesack W."/>
            <person name="Saw J.H."/>
            <person name="Alam M."/>
            <person name="Chen Y."/>
            <person name="Murrell J.C."/>
            <person name="Richardson P."/>
        </authorList>
    </citation>
    <scope>NUCLEOTIDE SEQUENCE [LARGE SCALE GENOMIC DNA]</scope>
    <source>
        <strain evidence="2">ATCC 9039 / DSM 1715 / NCIMB 8712</strain>
    </source>
</reference>
<reference evidence="1 2" key="2">
    <citation type="journal article" date="2010" name="J. Bacteriol.">
        <title>Complete genome sequence of Beijerinckia indica subsp. indica.</title>
        <authorList>
            <person name="Tamas I."/>
            <person name="Dedysh S.N."/>
            <person name="Liesack W."/>
            <person name="Stott M.B."/>
            <person name="Alam M."/>
            <person name="Murrell J.C."/>
            <person name="Dunfield P.F."/>
        </authorList>
    </citation>
    <scope>NUCLEOTIDE SEQUENCE [LARGE SCALE GENOMIC DNA]</scope>
    <source>
        <strain evidence="2">ATCC 9039 / DSM 1715 / NCIMB 8712</strain>
    </source>
</reference>
<evidence type="ECO:0000313" key="2">
    <source>
        <dbReference type="Proteomes" id="UP000001695"/>
    </source>
</evidence>
<name>B2IFH7_BEII9</name>
<gene>
    <name evidence="1" type="ordered locus">Bind_3520</name>
</gene>
<organism evidence="1 2">
    <name type="scientific">Beijerinckia indica subsp. indica (strain ATCC 9039 / DSM 1715 / NCIMB 8712)</name>
    <dbReference type="NCBI Taxonomy" id="395963"/>
    <lineage>
        <taxon>Bacteria</taxon>
        <taxon>Pseudomonadati</taxon>
        <taxon>Pseudomonadota</taxon>
        <taxon>Alphaproteobacteria</taxon>
        <taxon>Hyphomicrobiales</taxon>
        <taxon>Beijerinckiaceae</taxon>
        <taxon>Beijerinckia</taxon>
    </lineage>
</organism>
<dbReference type="AlphaFoldDB" id="B2IFH7"/>
<sequence length="141" mass="16207">MNSCPTCGRPKMDRVIYLGLPGRLCRTEGCNTLLGPASYAPPVTYINANGERDFHFQPYEGSYFKGLWLWMNAIWRRQLPEFRTKHATALAIAHPLSRQIVDRHWIKCTLCLKIHRTLPKMGAHFWMGCANPPKDFSFLKG</sequence>
<evidence type="ECO:0000313" key="1">
    <source>
        <dbReference type="EMBL" id="ACB97077.1"/>
    </source>
</evidence>
<dbReference type="HOGENOM" id="CLU_1821627_0_0_5"/>
<proteinExistence type="predicted"/>